<dbReference type="GO" id="GO:0016020">
    <property type="term" value="C:membrane"/>
    <property type="evidence" value="ECO:0007669"/>
    <property type="project" value="UniProtKB-SubCell"/>
</dbReference>
<evidence type="ECO:0000256" key="3">
    <source>
        <dbReference type="ARBA" id="ARBA00022502"/>
    </source>
</evidence>
<comment type="function">
    <text evidence="7">Part of the complex catalyzing the transfer of N-acetylglucosamine from UDP-N-acetylglucosamine to phosphatidylinositol, the first step of GPI biosynthesis.</text>
</comment>
<comment type="subcellular location">
    <subcellularLocation>
        <location evidence="1">Membrane</location>
        <topology evidence="1">Multi-pass membrane protein</topology>
    </subcellularLocation>
</comment>
<reference evidence="10 11" key="1">
    <citation type="submission" date="2020-08" db="EMBL/GenBank/DDBJ databases">
        <authorList>
            <person name="Newling K."/>
            <person name="Davey J."/>
            <person name="Forrester S."/>
        </authorList>
    </citation>
    <scope>NUCLEOTIDE SEQUENCE [LARGE SCALE GENOMIC DNA]</scope>
    <source>
        <strain evidence="11">Crithidia deanei Carvalho (ATCC PRA-265)</strain>
    </source>
</reference>
<keyword evidence="5 8" id="KW-1133">Transmembrane helix</keyword>
<dbReference type="GO" id="GO:0005783">
    <property type="term" value="C:endoplasmic reticulum"/>
    <property type="evidence" value="ECO:0007669"/>
    <property type="project" value="TreeGrafter"/>
</dbReference>
<dbReference type="GO" id="GO:0017176">
    <property type="term" value="F:phosphatidylinositol N-acetylglucosaminyltransferase activity"/>
    <property type="evidence" value="ECO:0007669"/>
    <property type="project" value="UniProtKB-UniRule"/>
</dbReference>
<dbReference type="Pfam" id="PF08510">
    <property type="entry name" value="PIG-P"/>
    <property type="match status" value="1"/>
</dbReference>
<evidence type="ECO:0000256" key="5">
    <source>
        <dbReference type="ARBA" id="ARBA00022989"/>
    </source>
</evidence>
<evidence type="ECO:0000313" key="11">
    <source>
        <dbReference type="Proteomes" id="UP000515908"/>
    </source>
</evidence>
<dbReference type="GO" id="GO:0006506">
    <property type="term" value="P:GPI anchor biosynthetic process"/>
    <property type="evidence" value="ECO:0007669"/>
    <property type="project" value="UniProtKB-UniPathway"/>
</dbReference>
<organism evidence="10 11">
    <name type="scientific">Angomonas deanei</name>
    <dbReference type="NCBI Taxonomy" id="59799"/>
    <lineage>
        <taxon>Eukaryota</taxon>
        <taxon>Discoba</taxon>
        <taxon>Euglenozoa</taxon>
        <taxon>Kinetoplastea</taxon>
        <taxon>Metakinetoplastina</taxon>
        <taxon>Trypanosomatida</taxon>
        <taxon>Trypanosomatidae</taxon>
        <taxon>Strigomonadinae</taxon>
        <taxon>Angomonas</taxon>
    </lineage>
</organism>
<evidence type="ECO:0000313" key="10">
    <source>
        <dbReference type="EMBL" id="CAD2213051.1"/>
    </source>
</evidence>
<evidence type="ECO:0000256" key="4">
    <source>
        <dbReference type="ARBA" id="ARBA00022692"/>
    </source>
</evidence>
<gene>
    <name evidence="10" type="ORF">ADEAN_000048700</name>
</gene>
<feature type="transmembrane region" description="Helical" evidence="8">
    <location>
        <begin position="54"/>
        <end position="79"/>
    </location>
</feature>
<evidence type="ECO:0000256" key="6">
    <source>
        <dbReference type="ARBA" id="ARBA00023136"/>
    </source>
</evidence>
<keyword evidence="7" id="KW-0808">Transferase</keyword>
<keyword evidence="6 7" id="KW-0472">Membrane</keyword>
<proteinExistence type="predicted"/>
<protein>
    <submittedName>
        <fullName evidence="10">PIG-P, putative</fullName>
    </submittedName>
</protein>
<dbReference type="PANTHER" id="PTHR46346">
    <property type="entry name" value="PHOSPHATIDYLINOSITOL N-ACETYLGLUCOSAMINYLTRANSFERASE SUBUNIT P"/>
    <property type="match status" value="1"/>
</dbReference>
<keyword evidence="11" id="KW-1185">Reference proteome</keyword>
<evidence type="ECO:0000256" key="8">
    <source>
        <dbReference type="SAM" id="Phobius"/>
    </source>
</evidence>
<keyword evidence="3 7" id="KW-0337">GPI-anchor biosynthesis</keyword>
<accession>S9WY84</accession>
<dbReference type="InterPro" id="IPR016542">
    <property type="entry name" value="PIG-P_GPI19"/>
</dbReference>
<evidence type="ECO:0000256" key="7">
    <source>
        <dbReference type="PIRNR" id="PIRNR008765"/>
    </source>
</evidence>
<dbReference type="EMBL" id="LR877145">
    <property type="protein sequence ID" value="CAD2213051.1"/>
    <property type="molecule type" value="Genomic_DNA"/>
</dbReference>
<dbReference type="VEuPathDB" id="TriTrypDB:ADEAN_000048700"/>
<feature type="domain" description="PIG-P" evidence="9">
    <location>
        <begin position="13"/>
        <end position="130"/>
    </location>
</feature>
<keyword evidence="4 8" id="KW-0812">Transmembrane</keyword>
<dbReference type="AlphaFoldDB" id="S9WY84"/>
<comment type="pathway">
    <text evidence="2 7">Glycolipid biosynthesis; glycosylphosphatidylinositol-anchor biosynthesis.</text>
</comment>
<dbReference type="OrthoDB" id="690928at2759"/>
<feature type="transmembrane region" description="Helical" evidence="8">
    <location>
        <begin position="12"/>
        <end position="34"/>
    </location>
</feature>
<evidence type="ECO:0000259" key="9">
    <source>
        <dbReference type="Pfam" id="PF08510"/>
    </source>
</evidence>
<dbReference type="PANTHER" id="PTHR46346:SF1">
    <property type="entry name" value="PHOSPHATIDYLINOSITOL N-ACETYLGLUCOSAMINYLTRANSFERASE SUBUNIT P"/>
    <property type="match status" value="1"/>
</dbReference>
<name>S9WY84_9TRYP</name>
<evidence type="ECO:0000256" key="2">
    <source>
        <dbReference type="ARBA" id="ARBA00004687"/>
    </source>
</evidence>
<evidence type="ECO:0000256" key="1">
    <source>
        <dbReference type="ARBA" id="ARBA00004141"/>
    </source>
</evidence>
<sequence>MPHTGEQKGEAQVAITGFISCLLVLGVFGGYLVWAIVPDEYLHLMHITYLPSKYWAVAIPAVIIMTCFYYWVASVLIVLVMTYPLTDGHCVTDVDKKKEAEVKLSSLSGIKSSVPPWVDIPVDVTSALLFQPWKN</sequence>
<dbReference type="InterPro" id="IPR013717">
    <property type="entry name" value="PIG-P"/>
</dbReference>
<dbReference type="PIRSF" id="PIRSF008765">
    <property type="entry name" value="PIG-P_GPI19"/>
    <property type="match status" value="1"/>
</dbReference>
<dbReference type="InterPro" id="IPR052263">
    <property type="entry name" value="GPI_Anchor_Biosynth"/>
</dbReference>
<dbReference type="UniPathway" id="UPA00196"/>
<dbReference type="Proteomes" id="UP000515908">
    <property type="component" value="Chromosome 01"/>
</dbReference>